<reference evidence="1" key="1">
    <citation type="submission" date="2019-04" db="EMBL/GenBank/DDBJ databases">
        <title>Friends and foes A comparative genomics studyof 23 Aspergillus species from section Flavi.</title>
        <authorList>
            <consortium name="DOE Joint Genome Institute"/>
            <person name="Kjaerbolling I."/>
            <person name="Vesth T."/>
            <person name="Frisvad J.C."/>
            <person name="Nybo J.L."/>
            <person name="Theobald S."/>
            <person name="Kildgaard S."/>
            <person name="Isbrandt T."/>
            <person name="Kuo A."/>
            <person name="Sato A."/>
            <person name="Lyhne E.K."/>
            <person name="Kogle M.E."/>
            <person name="Wiebenga A."/>
            <person name="Kun R.S."/>
            <person name="Lubbers R.J."/>
            <person name="Makela M.R."/>
            <person name="Barry K."/>
            <person name="Chovatia M."/>
            <person name="Clum A."/>
            <person name="Daum C."/>
            <person name="Haridas S."/>
            <person name="He G."/>
            <person name="LaButti K."/>
            <person name="Lipzen A."/>
            <person name="Mondo S."/>
            <person name="Riley R."/>
            <person name="Salamov A."/>
            <person name="Simmons B.A."/>
            <person name="Magnuson J.K."/>
            <person name="Henrissat B."/>
            <person name="Mortensen U.H."/>
            <person name="Larsen T.O."/>
            <person name="Devries R.P."/>
            <person name="Grigoriev I.V."/>
            <person name="Machida M."/>
            <person name="Baker S.E."/>
            <person name="Andersen M.R."/>
        </authorList>
    </citation>
    <scope>NUCLEOTIDE SEQUENCE [LARGE SCALE GENOMIC DNA]</scope>
    <source>
        <strain evidence="1">IBT 14317</strain>
    </source>
</reference>
<dbReference type="AlphaFoldDB" id="A0A5N7CKS2"/>
<protein>
    <submittedName>
        <fullName evidence="1">Uncharacterized protein</fullName>
    </submittedName>
</protein>
<gene>
    <name evidence="1" type="ORF">BDV23DRAFT_16701</name>
</gene>
<dbReference type="Proteomes" id="UP000326877">
    <property type="component" value="Unassembled WGS sequence"/>
</dbReference>
<accession>A0A5N7CKS2</accession>
<name>A0A5N7CKS2_PETAA</name>
<sequence length="172" mass="18992">MLSLPVVGADIYPVFLETCTSRGRTVHLLSSVLEPLKVLQREQTTRIPPRDLLPRSDYSTFEAVYLFLSCWRTLQRNFGDVGGPRASAMIACVTAYITLRPLCPISPAFAEALNRQESVSQSCLASRNDSAFQQPTASEEAGSFIAYAWGEVVRQMFALQGSNGRSATRLVR</sequence>
<dbReference type="EMBL" id="ML735225">
    <property type="protein sequence ID" value="KAE8394083.1"/>
    <property type="molecule type" value="Genomic_DNA"/>
</dbReference>
<evidence type="ECO:0000313" key="1">
    <source>
        <dbReference type="EMBL" id="KAE8394083.1"/>
    </source>
</evidence>
<organism evidence="1">
    <name type="scientific">Petromyces alliaceus</name>
    <name type="common">Aspergillus alliaceus</name>
    <dbReference type="NCBI Taxonomy" id="209559"/>
    <lineage>
        <taxon>Eukaryota</taxon>
        <taxon>Fungi</taxon>
        <taxon>Dikarya</taxon>
        <taxon>Ascomycota</taxon>
        <taxon>Pezizomycotina</taxon>
        <taxon>Eurotiomycetes</taxon>
        <taxon>Eurotiomycetidae</taxon>
        <taxon>Eurotiales</taxon>
        <taxon>Aspergillaceae</taxon>
        <taxon>Aspergillus</taxon>
        <taxon>Aspergillus subgen. Circumdati</taxon>
    </lineage>
</organism>
<proteinExistence type="predicted"/>